<protein>
    <submittedName>
        <fullName evidence="3">Sll1483</fullName>
    </submittedName>
</protein>
<dbReference type="GO" id="GO:0005615">
    <property type="term" value="C:extracellular space"/>
    <property type="evidence" value="ECO:0007669"/>
    <property type="project" value="TreeGrafter"/>
</dbReference>
<evidence type="ECO:0000259" key="2">
    <source>
        <dbReference type="PROSITE" id="PS50213"/>
    </source>
</evidence>
<feature type="chain" id="PRO_5002907502" evidence="1">
    <location>
        <begin position="20"/>
        <end position="165"/>
    </location>
</feature>
<proteinExistence type="evidence at transcript level"/>
<sequence>MKIYVILALVIISSSSIDACLKSSCTQDCNLVNTLVGIRQFSSLVASVKTAGLVDVLVGDGPFTVFGPTDEVFKKLPESTKAALASDPQALKTVLLRHVIPGKMIMSKDIPDGETVLETTAPGESVTVTKRNGRVMVTSSSGTAIVVYPDVTATNGVIHIVSDVI</sequence>
<name>C1BPF3_CALRO</name>
<feature type="domain" description="FAS1" evidence="2">
    <location>
        <begin position="28"/>
        <end position="165"/>
    </location>
</feature>
<organism evidence="3">
    <name type="scientific">Caligus rogercresseyi</name>
    <name type="common">Sea louse</name>
    <dbReference type="NCBI Taxonomy" id="217165"/>
    <lineage>
        <taxon>Eukaryota</taxon>
        <taxon>Metazoa</taxon>
        <taxon>Ecdysozoa</taxon>
        <taxon>Arthropoda</taxon>
        <taxon>Crustacea</taxon>
        <taxon>Multicrustacea</taxon>
        <taxon>Hexanauplia</taxon>
        <taxon>Copepoda</taxon>
        <taxon>Siphonostomatoida</taxon>
        <taxon>Caligidae</taxon>
        <taxon>Caligus</taxon>
    </lineage>
</organism>
<dbReference type="AlphaFoldDB" id="C1BPF3"/>
<dbReference type="PANTHER" id="PTHR10900:SF77">
    <property type="entry name" value="FI19380P1"/>
    <property type="match status" value="1"/>
</dbReference>
<evidence type="ECO:0000256" key="1">
    <source>
        <dbReference type="SAM" id="SignalP"/>
    </source>
</evidence>
<accession>C1BPF3</accession>
<dbReference type="EMBL" id="BT076482">
    <property type="protein sequence ID" value="ACO10906.1"/>
    <property type="molecule type" value="mRNA"/>
</dbReference>
<gene>
    <name evidence="3" type="primary">Y1483</name>
</gene>
<dbReference type="FunFam" id="2.30.180.10:FF:000032">
    <property type="entry name" value="Fasciclin domain-containing protein, putative"/>
    <property type="match status" value="1"/>
</dbReference>
<dbReference type="InterPro" id="IPR000782">
    <property type="entry name" value="FAS1_domain"/>
</dbReference>
<reference evidence="3" key="1">
    <citation type="submission" date="2016-11" db="EMBL/GenBank/DDBJ databases">
        <title>Caligus rogercresseyi ESTs and full-length cDNAs.</title>
        <authorList>
            <person name="Yasuike M."/>
            <person name="von Schalburg K."/>
            <person name="Cooper G."/>
            <person name="Leong J."/>
            <person name="Jones S.R.M."/>
            <person name="Koop B.F."/>
        </authorList>
    </citation>
    <scope>NUCLEOTIDE SEQUENCE</scope>
    <source>
        <tissue evidence="3">Whole tissue</tissue>
    </source>
</reference>
<dbReference type="SUPFAM" id="SSF82153">
    <property type="entry name" value="FAS1 domain"/>
    <property type="match status" value="1"/>
</dbReference>
<dbReference type="SMART" id="SM00554">
    <property type="entry name" value="FAS1"/>
    <property type="match status" value="1"/>
</dbReference>
<dbReference type="PANTHER" id="PTHR10900">
    <property type="entry name" value="PERIOSTIN-RELATED"/>
    <property type="match status" value="1"/>
</dbReference>
<dbReference type="InterPro" id="IPR050904">
    <property type="entry name" value="Adhesion/Biosynth-related"/>
</dbReference>
<dbReference type="Gene3D" id="2.30.180.10">
    <property type="entry name" value="FAS1 domain"/>
    <property type="match status" value="1"/>
</dbReference>
<keyword evidence="1" id="KW-0732">Signal</keyword>
<evidence type="ECO:0000313" key="3">
    <source>
        <dbReference type="EMBL" id="ACO10906.1"/>
    </source>
</evidence>
<dbReference type="InterPro" id="IPR036378">
    <property type="entry name" value="FAS1_dom_sf"/>
</dbReference>
<dbReference type="Pfam" id="PF02469">
    <property type="entry name" value="Fasciclin"/>
    <property type="match status" value="1"/>
</dbReference>
<dbReference type="PROSITE" id="PS50213">
    <property type="entry name" value="FAS1"/>
    <property type="match status" value="1"/>
</dbReference>
<feature type="signal peptide" evidence="1">
    <location>
        <begin position="1"/>
        <end position="19"/>
    </location>
</feature>